<accession>A0A316C0S2</accession>
<gene>
    <name evidence="1" type="ORF">C7441_114122</name>
</gene>
<reference evidence="1 2" key="1">
    <citation type="submission" date="2018-05" db="EMBL/GenBank/DDBJ databases">
        <title>Genomic Encyclopedia of Type Strains, Phase IV (KMG-IV): sequencing the most valuable type-strain genomes for metagenomic binning, comparative biology and taxonomic classification.</title>
        <authorList>
            <person name="Goeker M."/>
        </authorList>
    </citation>
    <scope>NUCLEOTIDE SEQUENCE [LARGE SCALE GENOMIC DNA]</scope>
    <source>
        <strain evidence="1 2">DSM 6986</strain>
    </source>
</reference>
<dbReference type="EMBL" id="QGGG01000014">
    <property type="protein sequence ID" value="PWJ79844.1"/>
    <property type="molecule type" value="Genomic_DNA"/>
</dbReference>
<comment type="caution">
    <text evidence="1">The sequence shown here is derived from an EMBL/GenBank/DDBJ whole genome shotgun (WGS) entry which is preliminary data.</text>
</comment>
<sequence>MKPLKVETIGDLIDGDYCLTACCEGGCYNSADLDLESLARRLGRDHSAMHDALTPLLRCSKCGSRKIGIRLSANASQKFSTRQGWLTPPKR</sequence>
<proteinExistence type="predicted"/>
<name>A0A316C0S2_PSESE</name>
<dbReference type="Proteomes" id="UP000245396">
    <property type="component" value="Unassembled WGS sequence"/>
</dbReference>
<dbReference type="OrthoDB" id="8083970at2"/>
<protein>
    <submittedName>
        <fullName evidence="1">Uncharacterized protein</fullName>
    </submittedName>
</protein>
<organism evidence="1 2">
    <name type="scientific">Pseudaminobacter salicylatoxidans</name>
    <dbReference type="NCBI Taxonomy" id="93369"/>
    <lineage>
        <taxon>Bacteria</taxon>
        <taxon>Pseudomonadati</taxon>
        <taxon>Pseudomonadota</taxon>
        <taxon>Alphaproteobacteria</taxon>
        <taxon>Hyphomicrobiales</taxon>
        <taxon>Phyllobacteriaceae</taxon>
        <taxon>Pseudaminobacter</taxon>
    </lineage>
</organism>
<dbReference type="RefSeq" id="WP_109614133.1">
    <property type="nucleotide sequence ID" value="NZ_QGGG01000014.1"/>
</dbReference>
<evidence type="ECO:0000313" key="2">
    <source>
        <dbReference type="Proteomes" id="UP000245396"/>
    </source>
</evidence>
<evidence type="ECO:0000313" key="1">
    <source>
        <dbReference type="EMBL" id="PWJ79844.1"/>
    </source>
</evidence>
<dbReference type="AlphaFoldDB" id="A0A316C0S2"/>
<keyword evidence="2" id="KW-1185">Reference proteome</keyword>